<keyword evidence="3" id="KW-1185">Reference proteome</keyword>
<comment type="caution">
    <text evidence="2">The sequence shown here is derived from an EMBL/GenBank/DDBJ whole genome shotgun (WGS) entry which is preliminary data.</text>
</comment>
<evidence type="ECO:0000313" key="2">
    <source>
        <dbReference type="EMBL" id="OZG56667.1"/>
    </source>
</evidence>
<dbReference type="AlphaFoldDB" id="A0A261FBY2"/>
<evidence type="ECO:0000313" key="3">
    <source>
        <dbReference type="Proteomes" id="UP000216444"/>
    </source>
</evidence>
<evidence type="ECO:0008006" key="4">
    <source>
        <dbReference type="Google" id="ProtNLM"/>
    </source>
</evidence>
<dbReference type="Proteomes" id="UP000216444">
    <property type="component" value="Unassembled WGS sequence"/>
</dbReference>
<gene>
    <name evidence="2" type="ORF">BTIS_1771</name>
</gene>
<proteinExistence type="predicted"/>
<dbReference type="PANTHER" id="PTHR36456">
    <property type="entry name" value="UPF0232 PROTEIN SCO3875"/>
    <property type="match status" value="1"/>
</dbReference>
<dbReference type="EMBL" id="MWWV01000014">
    <property type="protein sequence ID" value="OZG56667.1"/>
    <property type="molecule type" value="Genomic_DNA"/>
</dbReference>
<sequence>MSVASTAPIAEILKLDPRRLESEIFERYTQRAAGIAKRKERAYEAWMNFGKPGRDPNTLGSVLAGIAVRDHWRPHLMIAQLGRHWDQVVGAGIARHTSVASYERGVLTIRAESPVWATQLTYMIPQLKEKIASRLEGMPIDRIVVTGPRADTVRHGSNDRLTGQWRPRGRS</sequence>
<dbReference type="Pfam" id="PF05258">
    <property type="entry name" value="DciA"/>
    <property type="match status" value="1"/>
</dbReference>
<dbReference type="InterPro" id="IPR007922">
    <property type="entry name" value="DciA-like"/>
</dbReference>
<name>A0A261FBY2_9BIFI</name>
<reference evidence="2 3" key="1">
    <citation type="journal article" date="2017" name="BMC Genomics">
        <title>Comparative genomic and phylogenomic analyses of the Bifidobacteriaceae family.</title>
        <authorList>
            <person name="Lugli G.A."/>
            <person name="Milani C."/>
            <person name="Turroni F."/>
            <person name="Duranti S."/>
            <person name="Mancabelli L."/>
            <person name="Mangifesta M."/>
            <person name="Ferrario C."/>
            <person name="Modesto M."/>
            <person name="Mattarelli P."/>
            <person name="Jiri K."/>
            <person name="van Sinderen D."/>
            <person name="Ventura M."/>
        </authorList>
    </citation>
    <scope>NUCLEOTIDE SEQUENCE [LARGE SCALE GENOMIC DNA]</scope>
    <source>
        <strain evidence="2 3">DSM 100201</strain>
    </source>
</reference>
<feature type="region of interest" description="Disordered" evidence="1">
    <location>
        <begin position="149"/>
        <end position="171"/>
    </location>
</feature>
<dbReference type="PANTHER" id="PTHR36456:SF1">
    <property type="entry name" value="UPF0232 PROTEIN SCO3875"/>
    <property type="match status" value="1"/>
</dbReference>
<organism evidence="2 3">
    <name type="scientific">Bifidobacterium tissieri</name>
    <dbReference type="NCBI Taxonomy" id="1630162"/>
    <lineage>
        <taxon>Bacteria</taxon>
        <taxon>Bacillati</taxon>
        <taxon>Actinomycetota</taxon>
        <taxon>Actinomycetes</taxon>
        <taxon>Bifidobacteriales</taxon>
        <taxon>Bifidobacteriaceae</taxon>
        <taxon>Bifidobacterium</taxon>
    </lineage>
</organism>
<protein>
    <recommendedName>
        <fullName evidence="4">DUF721 domain-containing protein</fullName>
    </recommendedName>
</protein>
<dbReference type="RefSeq" id="WP_245819391.1">
    <property type="nucleotide sequence ID" value="NZ_MWWV01000014.1"/>
</dbReference>
<accession>A0A261FBY2</accession>
<evidence type="ECO:0000256" key="1">
    <source>
        <dbReference type="SAM" id="MobiDB-lite"/>
    </source>
</evidence>